<reference evidence="7" key="1">
    <citation type="journal article" date="2017" name="Genome Biol.">
        <title>Comparative genomics reveals high biological diversity and specific adaptations in the industrially and medically important fungal genus Aspergillus.</title>
        <authorList>
            <person name="de Vries R.P."/>
            <person name="Riley R."/>
            <person name="Wiebenga A."/>
            <person name="Aguilar-Osorio G."/>
            <person name="Amillis S."/>
            <person name="Uchima C.A."/>
            <person name="Anderluh G."/>
            <person name="Asadollahi M."/>
            <person name="Askin M."/>
            <person name="Barry K."/>
            <person name="Battaglia E."/>
            <person name="Bayram O."/>
            <person name="Benocci T."/>
            <person name="Braus-Stromeyer S.A."/>
            <person name="Caldana C."/>
            <person name="Canovas D."/>
            <person name="Cerqueira G.C."/>
            <person name="Chen F."/>
            <person name="Chen W."/>
            <person name="Choi C."/>
            <person name="Clum A."/>
            <person name="Dos Santos R.A."/>
            <person name="Damasio A.R."/>
            <person name="Diallinas G."/>
            <person name="Emri T."/>
            <person name="Fekete E."/>
            <person name="Flipphi M."/>
            <person name="Freyberg S."/>
            <person name="Gallo A."/>
            <person name="Gournas C."/>
            <person name="Habgood R."/>
            <person name="Hainaut M."/>
            <person name="Harispe M.L."/>
            <person name="Henrissat B."/>
            <person name="Hilden K.S."/>
            <person name="Hope R."/>
            <person name="Hossain A."/>
            <person name="Karabika E."/>
            <person name="Karaffa L."/>
            <person name="Karanyi Z."/>
            <person name="Krasevec N."/>
            <person name="Kuo A."/>
            <person name="Kusch H."/>
            <person name="LaButti K."/>
            <person name="Lagendijk E.L."/>
            <person name="Lapidus A."/>
            <person name="Levasseur A."/>
            <person name="Lindquist E."/>
            <person name="Lipzen A."/>
            <person name="Logrieco A.F."/>
            <person name="MacCabe A."/>
            <person name="Maekelae M.R."/>
            <person name="Malavazi I."/>
            <person name="Melin P."/>
            <person name="Meyer V."/>
            <person name="Mielnichuk N."/>
            <person name="Miskei M."/>
            <person name="Molnar A.P."/>
            <person name="Mule G."/>
            <person name="Ngan C.Y."/>
            <person name="Orejas M."/>
            <person name="Orosz E."/>
            <person name="Ouedraogo J.P."/>
            <person name="Overkamp K.M."/>
            <person name="Park H.-S."/>
            <person name="Perrone G."/>
            <person name="Piumi F."/>
            <person name="Punt P.J."/>
            <person name="Ram A.F."/>
            <person name="Ramon A."/>
            <person name="Rauscher S."/>
            <person name="Record E."/>
            <person name="Riano-Pachon D.M."/>
            <person name="Robert V."/>
            <person name="Roehrig J."/>
            <person name="Ruller R."/>
            <person name="Salamov A."/>
            <person name="Salih N.S."/>
            <person name="Samson R.A."/>
            <person name="Sandor E."/>
            <person name="Sanguinetti M."/>
            <person name="Schuetze T."/>
            <person name="Sepcic K."/>
            <person name="Shelest E."/>
            <person name="Sherlock G."/>
            <person name="Sophianopoulou V."/>
            <person name="Squina F.M."/>
            <person name="Sun H."/>
            <person name="Susca A."/>
            <person name="Todd R.B."/>
            <person name="Tsang A."/>
            <person name="Unkles S.E."/>
            <person name="van de Wiele N."/>
            <person name="van Rossen-Uffink D."/>
            <person name="Oliveira J.V."/>
            <person name="Vesth T.C."/>
            <person name="Visser J."/>
            <person name="Yu J.-H."/>
            <person name="Zhou M."/>
            <person name="Andersen M.R."/>
            <person name="Archer D.B."/>
            <person name="Baker S.E."/>
            <person name="Benoit I."/>
            <person name="Brakhage A.A."/>
            <person name="Braus G.H."/>
            <person name="Fischer R."/>
            <person name="Frisvad J.C."/>
            <person name="Goldman G.H."/>
            <person name="Houbraken J."/>
            <person name="Oakley B."/>
            <person name="Pocsi I."/>
            <person name="Scazzocchio C."/>
            <person name="Seiboth B."/>
            <person name="vanKuyk P.A."/>
            <person name="Wortman J."/>
            <person name="Dyer P.S."/>
            <person name="Grigoriev I.V."/>
        </authorList>
    </citation>
    <scope>NUCLEOTIDE SEQUENCE [LARGE SCALE GENOMIC DNA]</scope>
    <source>
        <strain evidence="7">CBS 506.65</strain>
    </source>
</reference>
<keyword evidence="2 5" id="KW-0812">Transmembrane</keyword>
<evidence type="ECO:0000256" key="5">
    <source>
        <dbReference type="SAM" id="Phobius"/>
    </source>
</evidence>
<dbReference type="EMBL" id="KV878381">
    <property type="protein sequence ID" value="OJJ42018.1"/>
    <property type="molecule type" value="Genomic_DNA"/>
</dbReference>
<dbReference type="Gene3D" id="1.20.58.340">
    <property type="entry name" value="Magnesium transport protein CorA, transmembrane region"/>
    <property type="match status" value="1"/>
</dbReference>
<name>A0A1L9S4C8_9EURO</name>
<evidence type="ECO:0000256" key="4">
    <source>
        <dbReference type="ARBA" id="ARBA00023136"/>
    </source>
</evidence>
<keyword evidence="3 5" id="KW-1133">Transmembrane helix</keyword>
<dbReference type="AlphaFoldDB" id="A0A1L9S4C8"/>
<dbReference type="GO" id="GO:0016020">
    <property type="term" value="C:membrane"/>
    <property type="evidence" value="ECO:0007669"/>
    <property type="project" value="UniProtKB-SubCell"/>
</dbReference>
<sequence length="218" mass="25263">WQQRKVLEQLVFHLILSKINTDTNLVIAKIRLRLNSMAFTDRGENIFSGDLKPYFECVKTWAELHAILEVLIDSLESISNNVREWGTREQDRRTEKPRWSSKDERKYRDAVNQMFCECQKDERGLLASKSAASSLLKALNYRREQAKNSYDSEMTVRGFNQNDNIKYFTYSTVIFLPLGFAASVYSMQAAPPTDVLQHMVICSIVAFFVLLVILFTFP</sequence>
<dbReference type="OrthoDB" id="5361176at2759"/>
<dbReference type="SUPFAM" id="SSF144083">
    <property type="entry name" value="Magnesium transport protein CorA, transmembrane region"/>
    <property type="match status" value="1"/>
</dbReference>
<dbReference type="RefSeq" id="XP_022576528.1">
    <property type="nucleotide sequence ID" value="XM_022728274.1"/>
</dbReference>
<evidence type="ECO:0000256" key="2">
    <source>
        <dbReference type="ARBA" id="ARBA00022692"/>
    </source>
</evidence>
<evidence type="ECO:0000256" key="3">
    <source>
        <dbReference type="ARBA" id="ARBA00022989"/>
    </source>
</evidence>
<dbReference type="InterPro" id="IPR045863">
    <property type="entry name" value="CorA_TM1_TM2"/>
</dbReference>
<dbReference type="GeneID" id="34614738"/>
<feature type="non-terminal residue" evidence="6">
    <location>
        <position position="218"/>
    </location>
</feature>
<feature type="transmembrane region" description="Helical" evidence="5">
    <location>
        <begin position="167"/>
        <end position="186"/>
    </location>
</feature>
<evidence type="ECO:0000256" key="1">
    <source>
        <dbReference type="ARBA" id="ARBA00004141"/>
    </source>
</evidence>
<dbReference type="GO" id="GO:0046873">
    <property type="term" value="F:metal ion transmembrane transporter activity"/>
    <property type="evidence" value="ECO:0007669"/>
    <property type="project" value="InterPro"/>
</dbReference>
<dbReference type="VEuPathDB" id="FungiDB:ASPZODRAFT_35913"/>
<dbReference type="STRING" id="1073090.A0A1L9S4C8"/>
<organism evidence="6 7">
    <name type="scientific">Penicilliopsis zonata CBS 506.65</name>
    <dbReference type="NCBI Taxonomy" id="1073090"/>
    <lineage>
        <taxon>Eukaryota</taxon>
        <taxon>Fungi</taxon>
        <taxon>Dikarya</taxon>
        <taxon>Ascomycota</taxon>
        <taxon>Pezizomycotina</taxon>
        <taxon>Eurotiomycetes</taxon>
        <taxon>Eurotiomycetidae</taxon>
        <taxon>Eurotiales</taxon>
        <taxon>Aspergillaceae</taxon>
        <taxon>Penicilliopsis</taxon>
    </lineage>
</organism>
<dbReference type="Proteomes" id="UP000184188">
    <property type="component" value="Unassembled WGS sequence"/>
</dbReference>
<comment type="subcellular location">
    <subcellularLocation>
        <location evidence="1">Membrane</location>
        <topology evidence="1">Multi-pass membrane protein</topology>
    </subcellularLocation>
</comment>
<accession>A0A1L9S4C8</accession>
<keyword evidence="4 5" id="KW-0472">Membrane</keyword>
<keyword evidence="7" id="KW-1185">Reference proteome</keyword>
<dbReference type="InterPro" id="IPR002523">
    <property type="entry name" value="MgTranspt_CorA/ZnTranspt_ZntB"/>
</dbReference>
<feature type="non-terminal residue" evidence="6">
    <location>
        <position position="1"/>
    </location>
</feature>
<dbReference type="Pfam" id="PF01544">
    <property type="entry name" value="CorA"/>
    <property type="match status" value="1"/>
</dbReference>
<evidence type="ECO:0000313" key="6">
    <source>
        <dbReference type="EMBL" id="OJJ42018.1"/>
    </source>
</evidence>
<gene>
    <name evidence="6" type="ORF">ASPZODRAFT_35913</name>
</gene>
<protein>
    <submittedName>
        <fullName evidence="6">Uncharacterized protein</fullName>
    </submittedName>
</protein>
<evidence type="ECO:0000313" key="7">
    <source>
        <dbReference type="Proteomes" id="UP000184188"/>
    </source>
</evidence>
<proteinExistence type="predicted"/>
<feature type="transmembrane region" description="Helical" evidence="5">
    <location>
        <begin position="198"/>
        <end position="217"/>
    </location>
</feature>